<comment type="caution">
    <text evidence="2">The sequence shown here is derived from an EMBL/GenBank/DDBJ whole genome shotgun (WGS) entry which is preliminary data.</text>
</comment>
<proteinExistence type="predicted"/>
<name>A0A5R8YLW2_9ACTN</name>
<keyword evidence="3" id="KW-1185">Reference proteome</keyword>
<organism evidence="2 3">
    <name type="scientific">Microbispora triticiradicis</name>
    <dbReference type="NCBI Taxonomy" id="2200763"/>
    <lineage>
        <taxon>Bacteria</taxon>
        <taxon>Bacillati</taxon>
        <taxon>Actinomycetota</taxon>
        <taxon>Actinomycetes</taxon>
        <taxon>Streptosporangiales</taxon>
        <taxon>Streptosporangiaceae</taxon>
        <taxon>Microbispora</taxon>
    </lineage>
</organism>
<gene>
    <name evidence="2" type="ORF">FED44_30310</name>
</gene>
<evidence type="ECO:0000259" key="1">
    <source>
        <dbReference type="Pfam" id="PF01936"/>
    </source>
</evidence>
<dbReference type="GO" id="GO:0004540">
    <property type="term" value="F:RNA nuclease activity"/>
    <property type="evidence" value="ECO:0007669"/>
    <property type="project" value="InterPro"/>
</dbReference>
<dbReference type="EMBL" id="VANP01000016">
    <property type="protein sequence ID" value="TLP53168.1"/>
    <property type="molecule type" value="Genomic_DNA"/>
</dbReference>
<dbReference type="InterPro" id="IPR021139">
    <property type="entry name" value="NYN"/>
</dbReference>
<feature type="domain" description="NYN" evidence="1">
    <location>
        <begin position="23"/>
        <end position="167"/>
    </location>
</feature>
<dbReference type="OrthoDB" id="4941654at2"/>
<sequence length="214" mass="23973">MTPRRPPGLAGLFHVGDDLVAERVAVFLDFQNVHLSGHGLFESYGLPLYRCVPDPAGVADLIGQRRSRASEVTAVRVYRGRPDPNFQPLPAAANDAQTARWTHDRRVQVIRRQLNYRGWTDGMPPQEKGIDVALAVDLIHLALRGQYDALVLFSSDTDLLPAVETIKGLRLGHIEVACWSGFKPLRIKGTNLPYCHFLNKDDWAAVIEDWTDRI</sequence>
<evidence type="ECO:0000313" key="3">
    <source>
        <dbReference type="Proteomes" id="UP000309033"/>
    </source>
</evidence>
<evidence type="ECO:0000313" key="2">
    <source>
        <dbReference type="EMBL" id="TLP53168.1"/>
    </source>
</evidence>
<dbReference type="Gene3D" id="3.40.50.1010">
    <property type="entry name" value="5'-nuclease"/>
    <property type="match status" value="1"/>
</dbReference>
<reference evidence="2" key="1">
    <citation type="submission" date="2019-05" db="EMBL/GenBank/DDBJ databases">
        <title>Isolation, diversity and antifungal activity of Actinobacteria from wheat.</title>
        <authorList>
            <person name="Yu B."/>
        </authorList>
    </citation>
    <scope>NUCLEOTIDE SEQUENCE [LARGE SCALE GENOMIC DNA]</scope>
    <source>
        <strain evidence="2">NEAU-HEGS1-5</strain>
    </source>
</reference>
<dbReference type="Proteomes" id="UP000309033">
    <property type="component" value="Unassembled WGS sequence"/>
</dbReference>
<protein>
    <submittedName>
        <fullName evidence="2">NYN domain-containing protein</fullName>
    </submittedName>
</protein>
<dbReference type="Pfam" id="PF01936">
    <property type="entry name" value="NYN"/>
    <property type="match status" value="1"/>
</dbReference>
<dbReference type="AlphaFoldDB" id="A0A5R8YLW2"/>
<dbReference type="CDD" id="cd18722">
    <property type="entry name" value="PIN_NicB-like"/>
    <property type="match status" value="1"/>
</dbReference>
<accession>A0A5R8YLW2</accession>